<feature type="transmembrane region" description="Helical" evidence="6">
    <location>
        <begin position="487"/>
        <end position="508"/>
    </location>
</feature>
<evidence type="ECO:0000259" key="7">
    <source>
        <dbReference type="PROSITE" id="PS50850"/>
    </source>
</evidence>
<feature type="transmembrane region" description="Helical" evidence="6">
    <location>
        <begin position="520"/>
        <end position="541"/>
    </location>
</feature>
<dbReference type="OrthoDB" id="3066029at2759"/>
<proteinExistence type="predicted"/>
<evidence type="ECO:0000313" key="9">
    <source>
        <dbReference type="Proteomes" id="UP000092666"/>
    </source>
</evidence>
<dbReference type="PANTHER" id="PTHR23502">
    <property type="entry name" value="MAJOR FACILITATOR SUPERFAMILY"/>
    <property type="match status" value="1"/>
</dbReference>
<feature type="transmembrane region" description="Helical" evidence="6">
    <location>
        <begin position="408"/>
        <end position="430"/>
    </location>
</feature>
<evidence type="ECO:0000256" key="6">
    <source>
        <dbReference type="SAM" id="Phobius"/>
    </source>
</evidence>
<evidence type="ECO:0000256" key="2">
    <source>
        <dbReference type="ARBA" id="ARBA00022692"/>
    </source>
</evidence>
<dbReference type="Pfam" id="PF07690">
    <property type="entry name" value="MFS_1"/>
    <property type="match status" value="1"/>
</dbReference>
<protein>
    <submittedName>
        <fullName evidence="8">Dityrosine transporter</fullName>
    </submittedName>
</protein>
<feature type="transmembrane region" description="Helical" evidence="6">
    <location>
        <begin position="580"/>
        <end position="602"/>
    </location>
</feature>
<comment type="subcellular location">
    <subcellularLocation>
        <location evidence="1">Membrane</location>
        <topology evidence="1">Multi-pass membrane protein</topology>
    </subcellularLocation>
</comment>
<accession>A0A1B9GRE6</accession>
<evidence type="ECO:0000256" key="4">
    <source>
        <dbReference type="ARBA" id="ARBA00023136"/>
    </source>
</evidence>
<feature type="compositionally biased region" description="Polar residues" evidence="5">
    <location>
        <begin position="47"/>
        <end position="66"/>
    </location>
</feature>
<dbReference type="EMBL" id="KI669504">
    <property type="protein sequence ID" value="OCF33611.1"/>
    <property type="molecule type" value="Genomic_DNA"/>
</dbReference>
<name>A0A1B9GRE6_9TREE</name>
<dbReference type="Proteomes" id="UP000092666">
    <property type="component" value="Unassembled WGS sequence"/>
</dbReference>
<dbReference type="STRING" id="1296120.A0A1B9GRE6"/>
<feature type="region of interest" description="Disordered" evidence="5">
    <location>
        <begin position="1"/>
        <end position="78"/>
    </location>
</feature>
<organism evidence="8 9">
    <name type="scientific">Kwoniella heveanensis BCC8398</name>
    <dbReference type="NCBI Taxonomy" id="1296120"/>
    <lineage>
        <taxon>Eukaryota</taxon>
        <taxon>Fungi</taxon>
        <taxon>Dikarya</taxon>
        <taxon>Basidiomycota</taxon>
        <taxon>Agaricomycotina</taxon>
        <taxon>Tremellomycetes</taxon>
        <taxon>Tremellales</taxon>
        <taxon>Cryptococcaceae</taxon>
        <taxon>Kwoniella</taxon>
    </lineage>
</organism>
<evidence type="ECO:0000256" key="3">
    <source>
        <dbReference type="ARBA" id="ARBA00022989"/>
    </source>
</evidence>
<feature type="transmembrane region" description="Helical" evidence="6">
    <location>
        <begin position="192"/>
        <end position="215"/>
    </location>
</feature>
<dbReference type="PANTHER" id="PTHR23502:SF64">
    <property type="entry name" value="TRANSPORTER, PUTATIVE (AFU_ORTHOLOGUE AFUA_3G11760)-RELATED"/>
    <property type="match status" value="1"/>
</dbReference>
<keyword evidence="9" id="KW-1185">Reference proteome</keyword>
<dbReference type="CDD" id="cd17323">
    <property type="entry name" value="MFS_Tpo1_MDR_like"/>
    <property type="match status" value="1"/>
</dbReference>
<dbReference type="SUPFAM" id="SSF103473">
    <property type="entry name" value="MFS general substrate transporter"/>
    <property type="match status" value="1"/>
</dbReference>
<dbReference type="InterPro" id="IPR036259">
    <property type="entry name" value="MFS_trans_sf"/>
</dbReference>
<gene>
    <name evidence="8" type="ORF">I316_04684</name>
</gene>
<keyword evidence="3 6" id="KW-1133">Transmembrane helix</keyword>
<feature type="transmembrane region" description="Helical" evidence="6">
    <location>
        <begin position="320"/>
        <end position="339"/>
    </location>
</feature>
<sequence length="750" mass="81337">MAGQCSTTDTPTATIPTRPGVLDVTPGSSTSTLQNLDIDPKKESNETEMAQRNTTCSRGSYGSSGTLGDRNPSLAPRMDNGVAEKDFAEDGLNITMPIEAERQQGGAGRHDDIGLVRSKALGPGTGTAGPSVLGAGRGKSNCGTGNDRSDDDDDEKRDRDLGTHEQEIEVEMIDGRPRDIYDRFTRAKKVRILLIVAYSAIIAPMTSSIFLPAIPLMAGDLHTSTKVINYTVAVFILVIGIAPVLWSPYAGFYGRKPVYLASMPIMVVASIGVSQCHNVAALVGTRVLQGIGSSCFLAVGAGSIGDIYRPTERARAMSSFYMMTLMGPALSPVLAGIFAEYTPATWRTSQYFLAGCGALSVFLVYFFLPETSHPPLPHDVLKQEKGQKFVVYFCNPFKSIALVRWPNIAIACFISSCGMIDTYCVLVPLSTVFRDRYHITNLALGGTLYLISGAGNIIGSKFIGPLADKTVKRYIEKRGYRRPEDRLRCAFFGLGVLMPVSVLVYGWLVETGAGGMAPPLIMVFFNGIALMLGFAPLNTYLVDSMETRSAEVIAVNNCIRYIFAAIASAVILPIADAIGWGWSMTICAILTWISAFSLWLLYRYGDKWREAANRRHGVTRRQADEEKIDEGRDEEGIIGGGTGVDSQHQPQQEIGGRRSTIEKVSEEEGGNDKESHEHPGPIRNPHPNPISLQRSHSRKESTKLTKTGNRLELGQVQRHTSTTGRGEMPPVEQVLKRTVSLSGTSVHGGG</sequence>
<dbReference type="GO" id="GO:0022857">
    <property type="term" value="F:transmembrane transporter activity"/>
    <property type="evidence" value="ECO:0007669"/>
    <property type="project" value="InterPro"/>
</dbReference>
<dbReference type="InterPro" id="IPR020846">
    <property type="entry name" value="MFS_dom"/>
</dbReference>
<dbReference type="InterPro" id="IPR011701">
    <property type="entry name" value="MFS"/>
</dbReference>
<feature type="compositionally biased region" description="Low complexity" evidence="5">
    <location>
        <begin position="7"/>
        <end position="19"/>
    </location>
</feature>
<feature type="compositionally biased region" description="Basic and acidic residues" evidence="5">
    <location>
        <begin position="156"/>
        <end position="167"/>
    </location>
</feature>
<keyword evidence="4 6" id="KW-0472">Membrane</keyword>
<evidence type="ECO:0000256" key="5">
    <source>
        <dbReference type="SAM" id="MobiDB-lite"/>
    </source>
</evidence>
<evidence type="ECO:0000256" key="1">
    <source>
        <dbReference type="ARBA" id="ARBA00004141"/>
    </source>
</evidence>
<reference evidence="8 9" key="1">
    <citation type="submission" date="2013-07" db="EMBL/GenBank/DDBJ databases">
        <title>The Genome Sequence of Cryptococcus heveanensis BCC8398.</title>
        <authorList>
            <consortium name="The Broad Institute Genome Sequencing Platform"/>
            <person name="Cuomo C."/>
            <person name="Litvintseva A."/>
            <person name="Chen Y."/>
            <person name="Heitman J."/>
            <person name="Sun S."/>
            <person name="Springer D."/>
            <person name="Dromer F."/>
            <person name="Young S.K."/>
            <person name="Zeng Q."/>
            <person name="Gargeya S."/>
            <person name="Fitzgerald M."/>
            <person name="Abouelleil A."/>
            <person name="Alvarado L."/>
            <person name="Berlin A.M."/>
            <person name="Chapman S.B."/>
            <person name="Dewar J."/>
            <person name="Goldberg J."/>
            <person name="Griggs A."/>
            <person name="Gujja S."/>
            <person name="Hansen M."/>
            <person name="Howarth C."/>
            <person name="Imamovic A."/>
            <person name="Larimer J."/>
            <person name="McCowan C."/>
            <person name="Murphy C."/>
            <person name="Pearson M."/>
            <person name="Priest M."/>
            <person name="Roberts A."/>
            <person name="Saif S."/>
            <person name="Shea T."/>
            <person name="Sykes S."/>
            <person name="Wortman J."/>
            <person name="Nusbaum C."/>
            <person name="Birren B."/>
        </authorList>
    </citation>
    <scope>NUCLEOTIDE SEQUENCE [LARGE SCALE GENOMIC DNA]</scope>
    <source>
        <strain evidence="8 9">BCC8398</strain>
    </source>
</reference>
<keyword evidence="2 6" id="KW-0812">Transmembrane</keyword>
<feature type="compositionally biased region" description="Basic and acidic residues" evidence="5">
    <location>
        <begin position="655"/>
        <end position="680"/>
    </location>
</feature>
<reference evidence="9" key="2">
    <citation type="submission" date="2013-12" db="EMBL/GenBank/DDBJ databases">
        <title>Evolution of pathogenesis and genome organization in the Tremellales.</title>
        <authorList>
            <person name="Cuomo C."/>
            <person name="Litvintseva A."/>
            <person name="Heitman J."/>
            <person name="Chen Y."/>
            <person name="Sun S."/>
            <person name="Springer D."/>
            <person name="Dromer F."/>
            <person name="Young S."/>
            <person name="Zeng Q."/>
            <person name="Chapman S."/>
            <person name="Gujja S."/>
            <person name="Saif S."/>
            <person name="Birren B."/>
        </authorList>
    </citation>
    <scope>NUCLEOTIDE SEQUENCE [LARGE SCALE GENOMIC DNA]</scope>
    <source>
        <strain evidence="9">BCC8398</strain>
    </source>
</reference>
<feature type="domain" description="Major facilitator superfamily (MFS) profile" evidence="7">
    <location>
        <begin position="192"/>
        <end position="606"/>
    </location>
</feature>
<feature type="region of interest" description="Disordered" evidence="5">
    <location>
        <begin position="614"/>
        <end position="733"/>
    </location>
</feature>
<dbReference type="GO" id="GO:0005886">
    <property type="term" value="C:plasma membrane"/>
    <property type="evidence" value="ECO:0007669"/>
    <property type="project" value="TreeGrafter"/>
</dbReference>
<feature type="transmembrane region" description="Helical" evidence="6">
    <location>
        <begin position="351"/>
        <end position="368"/>
    </location>
</feature>
<dbReference type="PROSITE" id="PS50850">
    <property type="entry name" value="MFS"/>
    <property type="match status" value="1"/>
</dbReference>
<feature type="transmembrane region" description="Helical" evidence="6">
    <location>
        <begin position="227"/>
        <end position="246"/>
    </location>
</feature>
<feature type="region of interest" description="Disordered" evidence="5">
    <location>
        <begin position="117"/>
        <end position="167"/>
    </location>
</feature>
<feature type="transmembrane region" description="Helical" evidence="6">
    <location>
        <begin position="553"/>
        <end position="574"/>
    </location>
</feature>
<feature type="transmembrane region" description="Helical" evidence="6">
    <location>
        <begin position="442"/>
        <end position="466"/>
    </location>
</feature>
<feature type="compositionally biased region" description="Polar residues" evidence="5">
    <location>
        <begin position="26"/>
        <end position="35"/>
    </location>
</feature>
<evidence type="ECO:0000313" key="8">
    <source>
        <dbReference type="EMBL" id="OCF33611.1"/>
    </source>
</evidence>
<dbReference type="Gene3D" id="1.20.1250.20">
    <property type="entry name" value="MFS general substrate transporter like domains"/>
    <property type="match status" value="1"/>
</dbReference>
<dbReference type="AlphaFoldDB" id="A0A1B9GRE6"/>